<reference evidence="2 3" key="1">
    <citation type="submission" date="2018-08" db="EMBL/GenBank/DDBJ databases">
        <authorList>
            <person name="Khan S.A."/>
            <person name="Jeon C.O."/>
            <person name="Chun B.H."/>
            <person name="Jeong S.E."/>
        </authorList>
    </citation>
    <scope>NUCLEOTIDE SEQUENCE [LARGE SCALE GENOMIC DNA]</scope>
    <source>
        <strain evidence="2 3">S-16</strain>
    </source>
</reference>
<sequence>MDKSLLVSNPFALMMNPDDVLQAMQHSDRLSRLSRRICKPLDKPMIPKSGAEQQAAFDHEVDDSEEIASDDE</sequence>
<evidence type="ECO:0000313" key="3">
    <source>
        <dbReference type="Proteomes" id="UP000267464"/>
    </source>
</evidence>
<dbReference type="OrthoDB" id="8910497at2"/>
<dbReference type="Proteomes" id="UP000267464">
    <property type="component" value="Unassembled WGS sequence"/>
</dbReference>
<comment type="caution">
    <text evidence="2">The sequence shown here is derived from an EMBL/GenBank/DDBJ whole genome shotgun (WGS) entry which is preliminary data.</text>
</comment>
<gene>
    <name evidence="2" type="ORF">DZC73_24690</name>
</gene>
<organism evidence="2 3">
    <name type="scientific">Piscinibacter terrae</name>
    <dbReference type="NCBI Taxonomy" id="2496871"/>
    <lineage>
        <taxon>Bacteria</taxon>
        <taxon>Pseudomonadati</taxon>
        <taxon>Pseudomonadota</taxon>
        <taxon>Betaproteobacteria</taxon>
        <taxon>Burkholderiales</taxon>
        <taxon>Sphaerotilaceae</taxon>
        <taxon>Piscinibacter</taxon>
    </lineage>
</organism>
<dbReference type="EMBL" id="QUSW01000008">
    <property type="protein sequence ID" value="RQP22198.1"/>
    <property type="molecule type" value="Genomic_DNA"/>
</dbReference>
<name>A0A3N7HJG9_9BURK</name>
<reference evidence="2 3" key="2">
    <citation type="submission" date="2018-12" db="EMBL/GenBank/DDBJ databases">
        <title>Rhizobacter gummiphilus sp. nov., a rubber-degrading bacterium isolated from the soil of a botanical garden in Japan.</title>
        <authorList>
            <person name="Shunsuke S.S."/>
        </authorList>
    </citation>
    <scope>NUCLEOTIDE SEQUENCE [LARGE SCALE GENOMIC DNA]</scope>
    <source>
        <strain evidence="2 3">S-16</strain>
    </source>
</reference>
<protein>
    <submittedName>
        <fullName evidence="2">Uncharacterized protein</fullName>
    </submittedName>
</protein>
<feature type="compositionally biased region" description="Acidic residues" evidence="1">
    <location>
        <begin position="60"/>
        <end position="72"/>
    </location>
</feature>
<accession>A0A3N7HJG9</accession>
<evidence type="ECO:0000313" key="2">
    <source>
        <dbReference type="EMBL" id="RQP22198.1"/>
    </source>
</evidence>
<proteinExistence type="predicted"/>
<feature type="region of interest" description="Disordered" evidence="1">
    <location>
        <begin position="42"/>
        <end position="72"/>
    </location>
</feature>
<evidence type="ECO:0000256" key="1">
    <source>
        <dbReference type="SAM" id="MobiDB-lite"/>
    </source>
</evidence>
<dbReference type="AlphaFoldDB" id="A0A3N7HJG9"/>
<keyword evidence="3" id="KW-1185">Reference proteome</keyword>
<dbReference type="RefSeq" id="WP_124543045.1">
    <property type="nucleotide sequence ID" value="NZ_QUSW01000008.1"/>
</dbReference>